<evidence type="ECO:0000256" key="1">
    <source>
        <dbReference type="ARBA" id="ARBA00008136"/>
    </source>
</evidence>
<evidence type="ECO:0000256" key="6">
    <source>
        <dbReference type="ARBA" id="ARBA00023125"/>
    </source>
</evidence>
<dbReference type="InterPro" id="IPR003738">
    <property type="entry name" value="SRAP"/>
</dbReference>
<evidence type="ECO:0000313" key="10">
    <source>
        <dbReference type="Proteomes" id="UP001465976"/>
    </source>
</evidence>
<reference evidence="9 10" key="1">
    <citation type="submission" date="2024-02" db="EMBL/GenBank/DDBJ databases">
        <title>A draft genome for the cacao thread blight pathogen Marasmius crinis-equi.</title>
        <authorList>
            <person name="Cohen S.P."/>
            <person name="Baruah I.K."/>
            <person name="Amoako-Attah I."/>
            <person name="Bukari Y."/>
            <person name="Meinhardt L.W."/>
            <person name="Bailey B.A."/>
        </authorList>
    </citation>
    <scope>NUCLEOTIDE SEQUENCE [LARGE SCALE GENOMIC DNA]</scope>
    <source>
        <strain evidence="9 10">GH-76</strain>
    </source>
</reference>
<sequence>MCGRFALHRQRQEIRDRSGYNLDIGEWIDEDQFVPRYNIAPHTNAPVIRRRRDGFDRNEGPSEETLSESANASQYVMQSMKWGLVPHWSKHEDKTLNTTNARSENLVEGGGMWASMKGKRRCVIVCEGYYEWLHKGKDKLPHFTKHADGRLMLLAGLYDCALLEGQTQPTWTFTIVTTAANKDFEWLHERQPVILTSQSALEKWLDTSPQTWTSELSKMVQPYSDSNVPLEWFCSLLPVPLLFTYLRDFSYQVPKEVGKVGTESPSYIVPISQRKDGIQAMFSKQKLSQSKNPEPKSSPIKRKRSPSPHPKEHCDDEVQIVDNPEPSSPPPKKAKRKAESFGQAKSSQALDKSSQKSNAVKTPSKGKKSPGNKGQITAFFAKS</sequence>
<comment type="similarity">
    <text evidence="1">Belongs to the SOS response-associated peptidase family.</text>
</comment>
<feature type="compositionally biased region" description="Polar residues" evidence="8">
    <location>
        <begin position="343"/>
        <end position="360"/>
    </location>
</feature>
<dbReference type="PANTHER" id="PTHR13604">
    <property type="entry name" value="DC12-RELATED"/>
    <property type="match status" value="1"/>
</dbReference>
<dbReference type="Pfam" id="PF02586">
    <property type="entry name" value="SRAP"/>
    <property type="match status" value="1"/>
</dbReference>
<evidence type="ECO:0000256" key="2">
    <source>
        <dbReference type="ARBA" id="ARBA00022670"/>
    </source>
</evidence>
<evidence type="ECO:0000256" key="4">
    <source>
        <dbReference type="ARBA" id="ARBA00022801"/>
    </source>
</evidence>
<evidence type="ECO:0000256" key="5">
    <source>
        <dbReference type="ARBA" id="ARBA00023124"/>
    </source>
</evidence>
<proteinExistence type="inferred from homology"/>
<evidence type="ECO:0000256" key="8">
    <source>
        <dbReference type="SAM" id="MobiDB-lite"/>
    </source>
</evidence>
<evidence type="ECO:0000256" key="7">
    <source>
        <dbReference type="ARBA" id="ARBA00023239"/>
    </source>
</evidence>
<evidence type="ECO:0000313" key="9">
    <source>
        <dbReference type="EMBL" id="KAL0573329.1"/>
    </source>
</evidence>
<keyword evidence="4" id="KW-0378">Hydrolase</keyword>
<feature type="region of interest" description="Disordered" evidence="8">
    <location>
        <begin position="48"/>
        <end position="70"/>
    </location>
</feature>
<dbReference type="Proteomes" id="UP001465976">
    <property type="component" value="Unassembled WGS sequence"/>
</dbReference>
<dbReference type="EMBL" id="JBAHYK010000516">
    <property type="protein sequence ID" value="KAL0573329.1"/>
    <property type="molecule type" value="Genomic_DNA"/>
</dbReference>
<dbReference type="SUPFAM" id="SSF143081">
    <property type="entry name" value="BB1717-like"/>
    <property type="match status" value="1"/>
</dbReference>
<organism evidence="9 10">
    <name type="scientific">Marasmius crinis-equi</name>
    <dbReference type="NCBI Taxonomy" id="585013"/>
    <lineage>
        <taxon>Eukaryota</taxon>
        <taxon>Fungi</taxon>
        <taxon>Dikarya</taxon>
        <taxon>Basidiomycota</taxon>
        <taxon>Agaricomycotina</taxon>
        <taxon>Agaricomycetes</taxon>
        <taxon>Agaricomycetidae</taxon>
        <taxon>Agaricales</taxon>
        <taxon>Marasmiineae</taxon>
        <taxon>Marasmiaceae</taxon>
        <taxon>Marasmius</taxon>
    </lineage>
</organism>
<dbReference type="PANTHER" id="PTHR13604:SF0">
    <property type="entry name" value="ABASIC SITE PROCESSING PROTEIN HMCES"/>
    <property type="match status" value="1"/>
</dbReference>
<evidence type="ECO:0008006" key="11">
    <source>
        <dbReference type="Google" id="ProtNLM"/>
    </source>
</evidence>
<keyword evidence="7" id="KW-0456">Lyase</keyword>
<keyword evidence="6" id="KW-0238">DNA-binding</keyword>
<dbReference type="Gene3D" id="3.90.1680.10">
    <property type="entry name" value="SOS response associated peptidase-like"/>
    <property type="match status" value="1"/>
</dbReference>
<evidence type="ECO:0000256" key="3">
    <source>
        <dbReference type="ARBA" id="ARBA00022763"/>
    </source>
</evidence>
<keyword evidence="10" id="KW-1185">Reference proteome</keyword>
<dbReference type="InterPro" id="IPR036590">
    <property type="entry name" value="SRAP-like"/>
</dbReference>
<keyword evidence="5" id="KW-0190">Covalent protein-DNA linkage</keyword>
<gene>
    <name evidence="9" type="ORF">V5O48_008627</name>
</gene>
<accession>A0ABR3FDD7</accession>
<keyword evidence="3" id="KW-0227">DNA damage</keyword>
<comment type="caution">
    <text evidence="9">The sequence shown here is derived from an EMBL/GenBank/DDBJ whole genome shotgun (WGS) entry which is preliminary data.</text>
</comment>
<keyword evidence="2" id="KW-0645">Protease</keyword>
<feature type="region of interest" description="Disordered" evidence="8">
    <location>
        <begin position="283"/>
        <end position="383"/>
    </location>
</feature>
<name>A0ABR3FDD7_9AGAR</name>
<protein>
    <recommendedName>
        <fullName evidence="11">DUF159-domain-containing protein</fullName>
    </recommendedName>
</protein>